<dbReference type="RefSeq" id="WP_183967182.1">
    <property type="nucleotide sequence ID" value="NZ_BAABBZ010000006.1"/>
</dbReference>
<comment type="caution">
    <text evidence="1">The sequence shown here is derived from an EMBL/GenBank/DDBJ whole genome shotgun (WGS) entry which is preliminary data.</text>
</comment>
<dbReference type="Proteomes" id="UP000541426">
    <property type="component" value="Unassembled WGS sequence"/>
</dbReference>
<protein>
    <submittedName>
        <fullName evidence="1">Uncharacterized protein</fullName>
    </submittedName>
</protein>
<reference evidence="1 2" key="1">
    <citation type="submission" date="2020-08" db="EMBL/GenBank/DDBJ databases">
        <title>Genomic Encyclopedia of Type Strains, Phase IV (KMG-IV): sequencing the most valuable type-strain genomes for metagenomic binning, comparative biology and taxonomic classification.</title>
        <authorList>
            <person name="Goeker M."/>
        </authorList>
    </citation>
    <scope>NUCLEOTIDE SEQUENCE [LARGE SCALE GENOMIC DNA]</scope>
    <source>
        <strain evidence="1 2">DSM 102235</strain>
    </source>
</reference>
<proteinExistence type="predicted"/>
<dbReference type="AlphaFoldDB" id="A0A7W6DPX0"/>
<evidence type="ECO:0000313" key="1">
    <source>
        <dbReference type="EMBL" id="MBB3986634.1"/>
    </source>
</evidence>
<gene>
    <name evidence="1" type="ORF">GGQ68_002977</name>
</gene>
<keyword evidence="2" id="KW-1185">Reference proteome</keyword>
<name>A0A7W6DPX0_9RHOB</name>
<organism evidence="1 2">
    <name type="scientific">Sagittula marina</name>
    <dbReference type="NCBI Taxonomy" id="943940"/>
    <lineage>
        <taxon>Bacteria</taxon>
        <taxon>Pseudomonadati</taxon>
        <taxon>Pseudomonadota</taxon>
        <taxon>Alphaproteobacteria</taxon>
        <taxon>Rhodobacterales</taxon>
        <taxon>Roseobacteraceae</taxon>
        <taxon>Sagittula</taxon>
    </lineage>
</organism>
<sequence>MSHPKTAAAHWTAEFPQLRAPDPRLEILRYELMYAEEGHSLTRLRTQLEKALNRPIEIALPGDESRSFDERWMMAVFDALKTLDLRWYQFLLRSRMEAGDAARVHFALTQAQVWLEARL</sequence>
<accession>A0A7W6DPX0</accession>
<evidence type="ECO:0000313" key="2">
    <source>
        <dbReference type="Proteomes" id="UP000541426"/>
    </source>
</evidence>
<dbReference type="EMBL" id="JACIEJ010000007">
    <property type="protein sequence ID" value="MBB3986634.1"/>
    <property type="molecule type" value="Genomic_DNA"/>
</dbReference>